<protein>
    <submittedName>
        <fullName evidence="1">Uncharacterized protein</fullName>
    </submittedName>
</protein>
<proteinExistence type="predicted"/>
<reference evidence="1" key="1">
    <citation type="submission" date="2021-01" db="EMBL/GenBank/DDBJ databases">
        <authorList>
            <person name="Corre E."/>
            <person name="Pelletier E."/>
            <person name="Niang G."/>
            <person name="Scheremetjew M."/>
            <person name="Finn R."/>
            <person name="Kale V."/>
            <person name="Holt S."/>
            <person name="Cochrane G."/>
            <person name="Meng A."/>
            <person name="Brown T."/>
            <person name="Cohen L."/>
        </authorList>
    </citation>
    <scope>NUCLEOTIDE SEQUENCE</scope>
    <source>
        <strain evidence="1">ECT3854</strain>
    </source>
</reference>
<gene>
    <name evidence="1" type="ORF">CTEN0397_LOCUS7747</name>
</gene>
<evidence type="ECO:0000313" key="1">
    <source>
        <dbReference type="EMBL" id="CAD8936700.1"/>
    </source>
</evidence>
<name>A0A7S1D3B0_CYCTE</name>
<dbReference type="EMBL" id="HBFW01012047">
    <property type="protein sequence ID" value="CAD8936700.1"/>
    <property type="molecule type" value="Transcribed_RNA"/>
</dbReference>
<sequence length="118" mass="13258">MGNKVLRSAALGEREPSLNRDAVSFVGLNHFLLLSFLLPCRVVRIVPWLIILVGSGIAVDFSQQSHDSKLDTIRIATAKLFHKIRKSLLKPQAQDQLLTSNELHVERFCPHQKCILCS</sequence>
<organism evidence="1">
    <name type="scientific">Cyclophora tenuis</name>
    <name type="common">Marine diatom</name>
    <dbReference type="NCBI Taxonomy" id="216820"/>
    <lineage>
        <taxon>Eukaryota</taxon>
        <taxon>Sar</taxon>
        <taxon>Stramenopiles</taxon>
        <taxon>Ochrophyta</taxon>
        <taxon>Bacillariophyta</taxon>
        <taxon>Fragilariophyceae</taxon>
        <taxon>Fragilariophycidae</taxon>
        <taxon>Cyclophorales</taxon>
        <taxon>Cyclophoraceae</taxon>
        <taxon>Cyclophora</taxon>
    </lineage>
</organism>
<dbReference type="AlphaFoldDB" id="A0A7S1D3B0"/>
<accession>A0A7S1D3B0</accession>